<keyword evidence="2" id="KW-0456">Lyase</keyword>
<dbReference type="Proteomes" id="UP000291269">
    <property type="component" value="Unassembled WGS sequence"/>
</dbReference>
<proteinExistence type="predicted"/>
<dbReference type="GO" id="GO:0016829">
    <property type="term" value="F:lyase activity"/>
    <property type="evidence" value="ECO:0007669"/>
    <property type="project" value="UniProtKB-KW"/>
</dbReference>
<dbReference type="Pfam" id="PF01228">
    <property type="entry name" value="Gly_radical"/>
    <property type="match status" value="1"/>
</dbReference>
<evidence type="ECO:0000256" key="1">
    <source>
        <dbReference type="ARBA" id="ARBA00022818"/>
    </source>
</evidence>
<feature type="domain" description="Glycine radical" evidence="4">
    <location>
        <begin position="590"/>
        <end position="708"/>
    </location>
</feature>
<dbReference type="Pfam" id="PF02901">
    <property type="entry name" value="PFL-like"/>
    <property type="match status" value="1"/>
</dbReference>
<dbReference type="PANTHER" id="PTHR43641">
    <property type="entry name" value="FORMATE ACETYLTRANSFERASE 3-RELATED"/>
    <property type="match status" value="1"/>
</dbReference>
<protein>
    <recommendedName>
        <fullName evidence="8">Formate C-acetyltransferase/glycerol dehydratase family glycyl radical enzyme</fullName>
    </recommendedName>
</protein>
<dbReference type="SUPFAM" id="SSF51998">
    <property type="entry name" value="PFL-like glycyl radical enzymes"/>
    <property type="match status" value="1"/>
</dbReference>
<dbReference type="GO" id="GO:0005829">
    <property type="term" value="C:cytosol"/>
    <property type="evidence" value="ECO:0007669"/>
    <property type="project" value="TreeGrafter"/>
</dbReference>
<dbReference type="AlphaFoldDB" id="A0A4Q2KFA3"/>
<dbReference type="RefSeq" id="WP_129225485.1">
    <property type="nucleotide sequence ID" value="NZ_SDOZ01000002.1"/>
</dbReference>
<evidence type="ECO:0000313" key="7">
    <source>
        <dbReference type="Proteomes" id="UP000291269"/>
    </source>
</evidence>
<dbReference type="InterPro" id="IPR004184">
    <property type="entry name" value="PFL_dom"/>
</dbReference>
<organism evidence="6 7">
    <name type="scientific">Candidatus Borkfalkia ceftriaxoniphila</name>
    <dbReference type="NCBI Taxonomy" id="2508949"/>
    <lineage>
        <taxon>Bacteria</taxon>
        <taxon>Bacillati</taxon>
        <taxon>Bacillota</taxon>
        <taxon>Clostridia</taxon>
        <taxon>Christensenellales</taxon>
        <taxon>Christensenellaceae</taxon>
        <taxon>Candidatus Borkfalkia</taxon>
    </lineage>
</organism>
<evidence type="ECO:0000259" key="4">
    <source>
        <dbReference type="PROSITE" id="PS51149"/>
    </source>
</evidence>
<dbReference type="EMBL" id="SDOZ01000002">
    <property type="protein sequence ID" value="RXZ62112.1"/>
    <property type="molecule type" value="Genomic_DNA"/>
</dbReference>
<dbReference type="InterPro" id="IPR051215">
    <property type="entry name" value="GRE"/>
</dbReference>
<feature type="modified residue" description="Glycine radical" evidence="3">
    <location>
        <position position="685"/>
    </location>
</feature>
<name>A0A4Q2KFA3_9FIRM</name>
<gene>
    <name evidence="6" type="ORF">ESZ91_06885</name>
</gene>
<feature type="domain" description="PFL" evidence="5">
    <location>
        <begin position="1"/>
        <end position="583"/>
    </location>
</feature>
<reference evidence="6 7" key="1">
    <citation type="journal article" date="2019" name="Gut">
        <title>Antibiotics-induced monodominance of a novel gut bacterial order.</title>
        <authorList>
            <person name="Hildebrand F."/>
            <person name="Moitinho-Silva L."/>
            <person name="Blasche S."/>
            <person name="Jahn M.T."/>
            <person name="Gossmann T.I."/>
            <person name="Heuerta-Cepas J."/>
            <person name="Hercog R."/>
            <person name="Luetge M."/>
            <person name="Bahram M."/>
            <person name="Pryszlak A."/>
            <person name="Alves R.J."/>
            <person name="Waszak S.M."/>
            <person name="Zhu A."/>
            <person name="Ye L."/>
            <person name="Costea P.I."/>
            <person name="Aalvink S."/>
            <person name="Belzer C."/>
            <person name="Forslund S.K."/>
            <person name="Sunagawa S."/>
            <person name="Hentschel U."/>
            <person name="Merten C."/>
            <person name="Patil K.R."/>
            <person name="Benes V."/>
            <person name="Bork P."/>
        </authorList>
    </citation>
    <scope>NUCLEOTIDE SEQUENCE [LARGE SCALE GENOMIC DNA]</scope>
    <source>
        <strain evidence="6 7">HDS1380</strain>
    </source>
</reference>
<dbReference type="PROSITE" id="PS51149">
    <property type="entry name" value="GLY_RADICAL_2"/>
    <property type="match status" value="1"/>
</dbReference>
<dbReference type="Gene3D" id="3.20.70.20">
    <property type="match status" value="1"/>
</dbReference>
<sequence>MSTQALKEEMRQRPAGVFANYYYKYLGYREDLCAPAVKARANAVYTLFSRAGAYVYRNDLIAGSIRPLWCEKSEAELRYARSIADSFGERTFWHNADHFSPDYGSVVCDGIAGMLRKIEISKAVHADDAAKSSYLAAMQKTLEGFKNLLLSYAVEAETLQGCEGYFGDRLKRIAGNCRKLAYDAPETFEEALQLVWMCHVGFLMEGRAAMALGRMDQYLFPFYERDIKRGALTRGQAVELLENVFMKIYESRAYKDGDDVVNICIGGTDLAGKCEVNDLSYCILEAVKNCNVPGPNLSARVSSQTPDDFLDACLRVIGTGLGYPALMNDEVNIAALRRYGYEEADAYDYSMVGCIENFITGRQPPWSDGRFDTPRFFEYLFNEGRGIVHPSMGVNTGPVREISCMEDFLRKFREQLEYGAQEYYAFFNNENCRYSPARYPQPFLSCFCRDCIARAQDILEGGSKYPSVHGAALMGVGTVCDSLAAVEKVVFTDGAATLEELRDALAANFEGYEDLRKKLLAAPKYGNNDDFADKYAIWFVDTLFAIFSKFRTRDGGAFYIAMAANVSNIAAGKIIAATPDGRRAGEPLSDAASPTYGRDVRGATATLNSVSKPDYTKVACGTVLNQKFSPSMFEGEKRKKLSALLRVYFQKGGQEMQVNATSREVLKDAMAHPENYPQLVVRVSGFSALFVTLDRDVQEDILRRTQQG</sequence>
<evidence type="ECO:0000259" key="5">
    <source>
        <dbReference type="PROSITE" id="PS51554"/>
    </source>
</evidence>
<dbReference type="PROSITE" id="PS51554">
    <property type="entry name" value="PFL"/>
    <property type="match status" value="1"/>
</dbReference>
<accession>A0A4Q2KFA3</accession>
<keyword evidence="7" id="KW-1185">Reference proteome</keyword>
<evidence type="ECO:0000256" key="2">
    <source>
        <dbReference type="ARBA" id="ARBA00023239"/>
    </source>
</evidence>
<comment type="caution">
    <text evidence="6">The sequence shown here is derived from an EMBL/GenBank/DDBJ whole genome shotgun (WGS) entry which is preliminary data.</text>
</comment>
<keyword evidence="1 3" id="KW-0556">Organic radical</keyword>
<evidence type="ECO:0000256" key="3">
    <source>
        <dbReference type="PROSITE-ProRule" id="PRU00493"/>
    </source>
</evidence>
<evidence type="ECO:0000313" key="6">
    <source>
        <dbReference type="EMBL" id="RXZ62112.1"/>
    </source>
</evidence>
<evidence type="ECO:0008006" key="8">
    <source>
        <dbReference type="Google" id="ProtNLM"/>
    </source>
</evidence>
<dbReference type="InterPro" id="IPR001150">
    <property type="entry name" value="Gly_radical"/>
</dbReference>
<dbReference type="OrthoDB" id="9803969at2"/>
<dbReference type="PANTHER" id="PTHR43641:SF2">
    <property type="entry name" value="DEHYDRATASE YBIW-RELATED"/>
    <property type="match status" value="1"/>
</dbReference>